<evidence type="ECO:0000256" key="4">
    <source>
        <dbReference type="ARBA" id="ARBA00023239"/>
    </source>
</evidence>
<feature type="compositionally biased region" description="Polar residues" evidence="6">
    <location>
        <begin position="21"/>
        <end position="32"/>
    </location>
</feature>
<dbReference type="InterPro" id="IPR000189">
    <property type="entry name" value="Transglyc_AS"/>
</dbReference>
<reference evidence="8" key="1">
    <citation type="submission" date="2021-03" db="EMBL/GenBank/DDBJ databases">
        <title>Plesiomonas shigelloides zfcc0051, isolated from zebrafish feces.</title>
        <authorList>
            <person name="Vanderhoek Z."/>
            <person name="Gaulke C."/>
        </authorList>
    </citation>
    <scope>NUCLEOTIDE SEQUENCE</scope>
    <source>
        <strain evidence="8">Zfcc0051</strain>
    </source>
</reference>
<feature type="region of interest" description="Disordered" evidence="6">
    <location>
        <begin position="21"/>
        <end position="44"/>
    </location>
</feature>
<keyword evidence="5" id="KW-0961">Cell wall biogenesis/degradation</keyword>
<evidence type="ECO:0000256" key="6">
    <source>
        <dbReference type="SAM" id="MobiDB-lite"/>
    </source>
</evidence>
<dbReference type="PROSITE" id="PS51782">
    <property type="entry name" value="LYSM"/>
    <property type="match status" value="3"/>
</dbReference>
<evidence type="ECO:0000313" key="8">
    <source>
        <dbReference type="EMBL" id="MBO1108878.1"/>
    </source>
</evidence>
<dbReference type="RefSeq" id="WP_010862461.1">
    <property type="nucleotide sequence ID" value="NZ_CP076371.1"/>
</dbReference>
<dbReference type="InterPro" id="IPR036779">
    <property type="entry name" value="LysM_dom_sf"/>
</dbReference>
<dbReference type="GO" id="GO:0016020">
    <property type="term" value="C:membrane"/>
    <property type="evidence" value="ECO:0007669"/>
    <property type="project" value="InterPro"/>
</dbReference>
<evidence type="ECO:0000256" key="3">
    <source>
        <dbReference type="ARBA" id="ARBA00012587"/>
    </source>
</evidence>
<dbReference type="InterPro" id="IPR018392">
    <property type="entry name" value="LysM"/>
</dbReference>
<dbReference type="PROSITE" id="PS00922">
    <property type="entry name" value="TRANSGLYCOSYLASE"/>
    <property type="match status" value="1"/>
</dbReference>
<dbReference type="InterPro" id="IPR023346">
    <property type="entry name" value="Lysozyme-like_dom_sf"/>
</dbReference>
<dbReference type="AlphaFoldDB" id="A0A8I1W7B1"/>
<evidence type="ECO:0000256" key="7">
    <source>
        <dbReference type="SAM" id="SignalP"/>
    </source>
</evidence>
<feature type="signal peptide" evidence="7">
    <location>
        <begin position="1"/>
        <end position="22"/>
    </location>
</feature>
<dbReference type="SUPFAM" id="SSF54106">
    <property type="entry name" value="LysM domain"/>
    <property type="match status" value="3"/>
</dbReference>
<name>A0A8I1W7B1_PLESH</name>
<dbReference type="Pfam" id="PF01464">
    <property type="entry name" value="SLT"/>
    <property type="match status" value="1"/>
</dbReference>
<keyword evidence="4" id="KW-0456">Lyase</keyword>
<dbReference type="GO" id="GO:0008932">
    <property type="term" value="F:lytic endotransglycosylase activity"/>
    <property type="evidence" value="ECO:0007669"/>
    <property type="project" value="TreeGrafter"/>
</dbReference>
<dbReference type="EC" id="4.2.2.n1" evidence="3"/>
<dbReference type="KEGG" id="pshi:SAMEA2665130_0535"/>
<dbReference type="EMBL" id="JAFNAA010000012">
    <property type="protein sequence ID" value="MBO1108878.1"/>
    <property type="molecule type" value="Genomic_DNA"/>
</dbReference>
<feature type="chain" id="PRO_5043557363" description="peptidoglycan lytic exotransglycosylase" evidence="7">
    <location>
        <begin position="23"/>
        <end position="505"/>
    </location>
</feature>
<dbReference type="SUPFAM" id="SSF53955">
    <property type="entry name" value="Lysozyme-like"/>
    <property type="match status" value="1"/>
</dbReference>
<evidence type="ECO:0000313" key="9">
    <source>
        <dbReference type="Proteomes" id="UP000664658"/>
    </source>
</evidence>
<comment type="similarity">
    <text evidence="2">Belongs to the transglycosylase Slt family.</text>
</comment>
<protein>
    <recommendedName>
        <fullName evidence="3">peptidoglycan lytic exotransglycosylase</fullName>
        <ecNumber evidence="3">4.2.2.n1</ecNumber>
    </recommendedName>
</protein>
<dbReference type="CDD" id="cd16894">
    <property type="entry name" value="MltD-like"/>
    <property type="match status" value="1"/>
</dbReference>
<feature type="region of interest" description="Disordered" evidence="6">
    <location>
        <begin position="381"/>
        <end position="405"/>
    </location>
</feature>
<dbReference type="GO" id="GO:0071555">
    <property type="term" value="P:cell wall organization"/>
    <property type="evidence" value="ECO:0007669"/>
    <property type="project" value="UniProtKB-KW"/>
</dbReference>
<keyword evidence="7" id="KW-0732">Signal</keyword>
<dbReference type="GO" id="GO:0000270">
    <property type="term" value="P:peptidoglycan metabolic process"/>
    <property type="evidence" value="ECO:0007669"/>
    <property type="project" value="InterPro"/>
</dbReference>
<dbReference type="InterPro" id="IPR008258">
    <property type="entry name" value="Transglycosylase_SLT_dom_1"/>
</dbReference>
<evidence type="ECO:0000256" key="1">
    <source>
        <dbReference type="ARBA" id="ARBA00001420"/>
    </source>
</evidence>
<dbReference type="Gene3D" id="3.10.350.10">
    <property type="entry name" value="LysM domain"/>
    <property type="match status" value="3"/>
</dbReference>
<dbReference type="GeneID" id="69705393"/>
<dbReference type="PANTHER" id="PTHR33734:SF22">
    <property type="entry name" value="MEMBRANE-BOUND LYTIC MUREIN TRANSGLYCOSYLASE D"/>
    <property type="match status" value="1"/>
</dbReference>
<gene>
    <name evidence="8" type="ORF">J2R62_11750</name>
</gene>
<evidence type="ECO:0000256" key="2">
    <source>
        <dbReference type="ARBA" id="ARBA00007734"/>
    </source>
</evidence>
<accession>A0A8I1W7B1</accession>
<dbReference type="Proteomes" id="UP000664658">
    <property type="component" value="Unassembled WGS sequence"/>
</dbReference>
<evidence type="ECO:0000256" key="5">
    <source>
        <dbReference type="ARBA" id="ARBA00023316"/>
    </source>
</evidence>
<comment type="caution">
    <text evidence="8">The sequence shown here is derived from an EMBL/GenBank/DDBJ whole genome shotgun (WGS) entry which is preliminary data.</text>
</comment>
<dbReference type="PROSITE" id="PS51257">
    <property type="entry name" value="PROKAR_LIPOPROTEIN"/>
    <property type="match status" value="1"/>
</dbReference>
<organism evidence="8 9">
    <name type="scientific">Plesiomonas shigelloides</name>
    <name type="common">Aeromonas shigelloides</name>
    <dbReference type="NCBI Taxonomy" id="703"/>
    <lineage>
        <taxon>Bacteria</taxon>
        <taxon>Pseudomonadati</taxon>
        <taxon>Pseudomonadota</taxon>
        <taxon>Gammaproteobacteria</taxon>
        <taxon>Enterobacterales</taxon>
        <taxon>Enterobacteriaceae</taxon>
        <taxon>Plesiomonas</taxon>
    </lineage>
</organism>
<proteinExistence type="inferred from homology"/>
<dbReference type="FunFam" id="1.10.530.10:FF:000004">
    <property type="entry name" value="Membrane-bound lytic murein transglycosylase D"/>
    <property type="match status" value="1"/>
</dbReference>
<dbReference type="CDD" id="cd00118">
    <property type="entry name" value="LysM"/>
    <property type="match status" value="3"/>
</dbReference>
<dbReference type="Gene3D" id="1.10.530.10">
    <property type="match status" value="1"/>
</dbReference>
<sequence length="505" mass="56315">MKARALIFASVLLAGCQAPNHASTPYPSTQESSVRDDADPSSSRWADEQLAQQNVWDFIGNELKLDVPNNERIRSQKSRYLRNKSHLQRVAERSEPYLYWIVEEVKKRNMPMEVALLPMVESAFDPNALSSANAAGLWQITPATGRRFGLDQNWWYDGRRDVGASTRAALDLLQRLNTMFDGDWMMTLAAYNAGEGRIQKAIKANRAHGKPTDYWSLNLPRETALYVPKVLALSEIIRNADRYALNLPHIDKSTALARVNVGQQFDLNTAAQVVGMSVSELQTLNPAYKTLATAPTGPHYLMLPKQKAKQFKKILRENGDDLTVRVVRHKVQAGESLDVLARRYEISALDIKQINELNGAGIRRGQYILLPLSQSEYLAKNNRSGTRSSAQSGDDSRIAKNSVTSSYKVKSGDTLSTIARRHNMSSSELAKLNRISVSSRLKLGQTLKLKGDAPTEIAYRARKGDSLYSIAQRHGVAVDDLVRWNDLSRKSVLKPGTVLTVKVKS</sequence>
<dbReference type="PANTHER" id="PTHR33734">
    <property type="entry name" value="LYSM DOMAIN-CONTAINING GPI-ANCHORED PROTEIN 2"/>
    <property type="match status" value="1"/>
</dbReference>
<dbReference type="SMART" id="SM00257">
    <property type="entry name" value="LysM"/>
    <property type="match status" value="3"/>
</dbReference>
<comment type="catalytic activity">
    <reaction evidence="1">
        <text>Exolytic cleavage of the (1-&gt;4)-beta-glycosidic linkage between N-acetylmuramic acid (MurNAc) and N-acetylglucosamine (GlcNAc) residues in peptidoglycan, from either the reducing or the non-reducing ends of the peptidoglycan chains, with concomitant formation of a 1,6-anhydrobond in the MurNAc residue.</text>
        <dbReference type="EC" id="4.2.2.n1"/>
    </reaction>
</comment>
<dbReference type="Pfam" id="PF01476">
    <property type="entry name" value="LysM"/>
    <property type="match status" value="3"/>
</dbReference>